<name>A0AAV4SS23_CAEEX</name>
<dbReference type="EMBL" id="BPLR01010130">
    <property type="protein sequence ID" value="GIY37168.1"/>
    <property type="molecule type" value="Genomic_DNA"/>
</dbReference>
<organism evidence="1 2">
    <name type="scientific">Caerostris extrusa</name>
    <name type="common">Bark spider</name>
    <name type="synonym">Caerostris bankana</name>
    <dbReference type="NCBI Taxonomy" id="172846"/>
    <lineage>
        <taxon>Eukaryota</taxon>
        <taxon>Metazoa</taxon>
        <taxon>Ecdysozoa</taxon>
        <taxon>Arthropoda</taxon>
        <taxon>Chelicerata</taxon>
        <taxon>Arachnida</taxon>
        <taxon>Araneae</taxon>
        <taxon>Araneomorphae</taxon>
        <taxon>Entelegynae</taxon>
        <taxon>Araneoidea</taxon>
        <taxon>Araneidae</taxon>
        <taxon>Caerostris</taxon>
    </lineage>
</organism>
<reference evidence="1 2" key="1">
    <citation type="submission" date="2021-06" db="EMBL/GenBank/DDBJ databases">
        <title>Caerostris extrusa draft genome.</title>
        <authorList>
            <person name="Kono N."/>
            <person name="Arakawa K."/>
        </authorList>
    </citation>
    <scope>NUCLEOTIDE SEQUENCE [LARGE SCALE GENOMIC DNA]</scope>
</reference>
<proteinExistence type="predicted"/>
<gene>
    <name evidence="1" type="ORF">CEXT_728031</name>
</gene>
<keyword evidence="2" id="KW-1185">Reference proteome</keyword>
<accession>A0AAV4SS23</accession>
<evidence type="ECO:0000313" key="1">
    <source>
        <dbReference type="EMBL" id="GIY37168.1"/>
    </source>
</evidence>
<dbReference type="AlphaFoldDB" id="A0AAV4SS23"/>
<sequence length="141" mass="15942">MLRIQMSFSPNNHFGATSSLDVSSDLRSHSAKMCPFFTLGILPSVVSEGKEIIQEKKKKKKKKKTRTVDHETRLFDTLLQLLQKKISRTNALLTTDCFRFYNDIGGAPATLCWKNPQHADCIALVSSPQNPSDRRSTLIFE</sequence>
<comment type="caution">
    <text evidence="1">The sequence shown here is derived from an EMBL/GenBank/DDBJ whole genome shotgun (WGS) entry which is preliminary data.</text>
</comment>
<evidence type="ECO:0000313" key="2">
    <source>
        <dbReference type="Proteomes" id="UP001054945"/>
    </source>
</evidence>
<protein>
    <submittedName>
        <fullName evidence="1">Uncharacterized protein</fullName>
    </submittedName>
</protein>
<dbReference type="Proteomes" id="UP001054945">
    <property type="component" value="Unassembled WGS sequence"/>
</dbReference>